<feature type="region of interest" description="Disordered" evidence="3">
    <location>
        <begin position="125"/>
        <end position="162"/>
    </location>
</feature>
<accession>A0A8T2T1V4</accession>
<dbReference type="Pfam" id="PF00168">
    <property type="entry name" value="C2"/>
    <property type="match status" value="1"/>
</dbReference>
<dbReference type="EMBL" id="CM035421">
    <property type="protein sequence ID" value="KAH7387524.1"/>
    <property type="molecule type" value="Genomic_DNA"/>
</dbReference>
<dbReference type="Proteomes" id="UP000825935">
    <property type="component" value="Chromosome 16"/>
</dbReference>
<evidence type="ECO:0000256" key="4">
    <source>
        <dbReference type="SAM" id="Phobius"/>
    </source>
</evidence>
<evidence type="ECO:0000313" key="8">
    <source>
        <dbReference type="Proteomes" id="UP000825935"/>
    </source>
</evidence>
<evidence type="ECO:0000259" key="6">
    <source>
        <dbReference type="PROSITE" id="PS51778"/>
    </source>
</evidence>
<feature type="domain" description="VASt" evidence="6">
    <location>
        <begin position="250"/>
        <end position="423"/>
    </location>
</feature>
<dbReference type="Pfam" id="PF16016">
    <property type="entry name" value="VASt"/>
    <property type="match status" value="1"/>
</dbReference>
<dbReference type="PROSITE" id="PS50004">
    <property type="entry name" value="C2"/>
    <property type="match status" value="1"/>
</dbReference>
<dbReference type="PROSITE" id="PS51778">
    <property type="entry name" value="VAST"/>
    <property type="match status" value="1"/>
</dbReference>
<comment type="caution">
    <text evidence="7">The sequence shown here is derived from an EMBL/GenBank/DDBJ whole genome shotgun (WGS) entry which is preliminary data.</text>
</comment>
<dbReference type="OrthoDB" id="67700at2759"/>
<dbReference type="PANTHER" id="PTHR46296">
    <property type="entry name" value="BNAA05G37250D PROTEIN"/>
    <property type="match status" value="1"/>
</dbReference>
<dbReference type="SMART" id="SM00239">
    <property type="entry name" value="C2"/>
    <property type="match status" value="1"/>
</dbReference>
<feature type="transmembrane region" description="Helical" evidence="4">
    <location>
        <begin position="457"/>
        <end position="479"/>
    </location>
</feature>
<dbReference type="SUPFAM" id="SSF49562">
    <property type="entry name" value="C2 domain (Calcium/lipid-binding domain, CaLB)"/>
    <property type="match status" value="1"/>
</dbReference>
<name>A0A8T2T1V4_CERRI</name>
<evidence type="ECO:0000256" key="2">
    <source>
        <dbReference type="ARBA" id="ARBA00023136"/>
    </source>
</evidence>
<evidence type="ECO:0000256" key="1">
    <source>
        <dbReference type="ARBA" id="ARBA00004370"/>
    </source>
</evidence>
<evidence type="ECO:0008006" key="9">
    <source>
        <dbReference type="Google" id="ProtNLM"/>
    </source>
</evidence>
<dbReference type="PANTHER" id="PTHR46296:SF8">
    <property type="entry name" value="OS06G0297800 PROTEIN"/>
    <property type="match status" value="1"/>
</dbReference>
<dbReference type="InterPro" id="IPR035892">
    <property type="entry name" value="C2_domain_sf"/>
</dbReference>
<keyword evidence="4" id="KW-1133">Transmembrane helix</keyword>
<dbReference type="CDD" id="cd00030">
    <property type="entry name" value="C2"/>
    <property type="match status" value="1"/>
</dbReference>
<keyword evidence="8" id="KW-1185">Reference proteome</keyword>
<evidence type="ECO:0000259" key="5">
    <source>
        <dbReference type="PROSITE" id="PS50004"/>
    </source>
</evidence>
<organism evidence="7 8">
    <name type="scientific">Ceratopteris richardii</name>
    <name type="common">Triangle waterfern</name>
    <dbReference type="NCBI Taxonomy" id="49495"/>
    <lineage>
        <taxon>Eukaryota</taxon>
        <taxon>Viridiplantae</taxon>
        <taxon>Streptophyta</taxon>
        <taxon>Embryophyta</taxon>
        <taxon>Tracheophyta</taxon>
        <taxon>Polypodiopsida</taxon>
        <taxon>Polypodiidae</taxon>
        <taxon>Polypodiales</taxon>
        <taxon>Pteridineae</taxon>
        <taxon>Pteridaceae</taxon>
        <taxon>Parkerioideae</taxon>
        <taxon>Ceratopteris</taxon>
    </lineage>
</organism>
<dbReference type="InterPro" id="IPR044511">
    <property type="entry name" value="At1g03370/At5g50170-like"/>
</dbReference>
<evidence type="ECO:0000256" key="3">
    <source>
        <dbReference type="SAM" id="MobiDB-lite"/>
    </source>
</evidence>
<feature type="domain" description="C2" evidence="5">
    <location>
        <begin position="1"/>
        <end position="98"/>
    </location>
</feature>
<dbReference type="Gene3D" id="2.60.40.150">
    <property type="entry name" value="C2 domain"/>
    <property type="match status" value="1"/>
</dbReference>
<dbReference type="GO" id="GO:0016020">
    <property type="term" value="C:membrane"/>
    <property type="evidence" value="ECO:0007669"/>
    <property type="project" value="UniProtKB-SubCell"/>
</dbReference>
<keyword evidence="2 4" id="KW-0472">Membrane</keyword>
<proteinExistence type="predicted"/>
<evidence type="ECO:0000313" key="7">
    <source>
        <dbReference type="EMBL" id="KAH7387524.1"/>
    </source>
</evidence>
<dbReference type="AlphaFoldDB" id="A0A8T2T1V4"/>
<dbReference type="InterPro" id="IPR031968">
    <property type="entry name" value="VASt"/>
</dbReference>
<protein>
    <recommendedName>
        <fullName evidence="9">C2 domain-containing protein</fullName>
    </recommendedName>
</protein>
<gene>
    <name evidence="7" type="ORF">KP509_16G027000</name>
</gene>
<sequence length="521" mass="58551">MQLFVKLLEARNLKPSSDRPCQAYARFKFGNEKQKSQISPNGAKDPYWFEDFRFDVNDCGAELIIYIWIQDRLGSVCAGCLRFPISEILSSRNQTLPSSWYPLQKKNPKSKVSPTGEVRVLVSLSDSTSSDARQADGDSKESIMNSTTNDLHDRPTVPGTNTEQTSDAAFSVFFFKFLIWLLQKLKGFLPETLVDWLSQLLGQEEATTTDMEEVSRSDSLEAEGPISASFFDDDGNCKPCSQQDMPPPLRGGILLSHTYKINAKALNAMFFGPECQFQKDLTKLQNAANLVEKPWTMGEHGFPKRVITYVKTIKAMGKTIMSNASEEQVYSRADDTGFVMNISAITPDVPYGKTFKVHVQYCIFAGSNTSSGEKTSLLRISWEIEFLSSTMMKAFIEKSTRQALEEFNKQHVQLLERHVNPLEGSTTEDCQVQDSEASKSDVTIPASRSNWQTLKMYLFYLRLCATFGLTGLIVSHIYISNSDMGSKLEVWRIDLPDSFTELIIASILGAQFVWISKFAMS</sequence>
<keyword evidence="4" id="KW-0812">Transmembrane</keyword>
<comment type="subcellular location">
    <subcellularLocation>
        <location evidence="1">Membrane</location>
    </subcellularLocation>
</comment>
<dbReference type="InterPro" id="IPR000008">
    <property type="entry name" value="C2_dom"/>
</dbReference>
<reference evidence="7" key="1">
    <citation type="submission" date="2021-08" db="EMBL/GenBank/DDBJ databases">
        <title>WGS assembly of Ceratopteris richardii.</title>
        <authorList>
            <person name="Marchant D.B."/>
            <person name="Chen G."/>
            <person name="Jenkins J."/>
            <person name="Shu S."/>
            <person name="Leebens-Mack J."/>
            <person name="Grimwood J."/>
            <person name="Schmutz J."/>
            <person name="Soltis P."/>
            <person name="Soltis D."/>
            <person name="Chen Z.-H."/>
        </authorList>
    </citation>
    <scope>NUCLEOTIDE SEQUENCE</scope>
    <source>
        <strain evidence="7">Whitten #5841</strain>
        <tissue evidence="7">Leaf</tissue>
    </source>
</reference>